<dbReference type="GO" id="GO:0000774">
    <property type="term" value="F:adenyl-nucleotide exchange factor activity"/>
    <property type="evidence" value="ECO:0007669"/>
    <property type="project" value="InterPro"/>
</dbReference>
<comment type="subcellular location">
    <subcellularLocation>
        <location evidence="1 10">Cytoplasm</location>
    </subcellularLocation>
</comment>
<evidence type="ECO:0000313" key="15">
    <source>
        <dbReference type="Proteomes" id="UP000053947"/>
    </source>
</evidence>
<evidence type="ECO:0000256" key="13">
    <source>
        <dbReference type="SAM" id="Coils"/>
    </source>
</evidence>
<dbReference type="AlphaFoldDB" id="A0A0W0GH92"/>
<dbReference type="HAMAP" id="MF_01151">
    <property type="entry name" value="GrpE"/>
    <property type="match status" value="1"/>
</dbReference>
<comment type="function">
    <text evidence="7 10 11">Participates actively in the response to hyperosmotic and heat shock by preventing the aggregation of stress-denatured proteins, in association with DnaK and GrpE. It is the nucleotide exchange factor for DnaK and may function as a thermosensor. Unfolded proteins bind initially to DnaJ; upon interaction with the DnaJ-bound protein, DnaK hydrolyzes its bound ATP, resulting in the formation of a stable complex. GrpE releases ADP from DnaK; ATP binding to DnaK triggers the release of the substrate protein, thus completing the reaction cycle. Several rounds of ATP-dependent interactions between DnaJ, DnaK and GrpE are required for fully efficient folding.</text>
</comment>
<dbReference type="Proteomes" id="UP000053947">
    <property type="component" value="Unassembled WGS sequence"/>
</dbReference>
<keyword evidence="4 10" id="KW-0963">Cytoplasm</keyword>
<dbReference type="PANTHER" id="PTHR21237:SF23">
    <property type="entry name" value="GRPE PROTEIN HOMOLOG, MITOCHONDRIAL"/>
    <property type="match status" value="1"/>
</dbReference>
<evidence type="ECO:0000256" key="4">
    <source>
        <dbReference type="ARBA" id="ARBA00022490"/>
    </source>
</evidence>
<evidence type="ECO:0000256" key="10">
    <source>
        <dbReference type="HAMAP-Rule" id="MF_01151"/>
    </source>
</evidence>
<gene>
    <name evidence="10" type="primary">grpE</name>
    <name evidence="14" type="ORF">DEALK_07670</name>
</gene>
<dbReference type="InterPro" id="IPR013805">
    <property type="entry name" value="GrpE_CC"/>
</dbReference>
<dbReference type="PATRIC" id="fig|1217799.6.peg.788"/>
<dbReference type="EMBL" id="LFDV01000002">
    <property type="protein sequence ID" value="KTB47922.1"/>
    <property type="molecule type" value="Genomic_DNA"/>
</dbReference>
<keyword evidence="5 10" id="KW-0346">Stress response</keyword>
<dbReference type="GO" id="GO:0006457">
    <property type="term" value="P:protein folding"/>
    <property type="evidence" value="ECO:0007669"/>
    <property type="project" value="InterPro"/>
</dbReference>
<dbReference type="STRING" id="1217799.DEALK_07670"/>
<dbReference type="PANTHER" id="PTHR21237">
    <property type="entry name" value="GRPE PROTEIN"/>
    <property type="match status" value="1"/>
</dbReference>
<dbReference type="Gene3D" id="2.30.22.10">
    <property type="entry name" value="Head domain of nucleotide exchange factor GrpE"/>
    <property type="match status" value="1"/>
</dbReference>
<dbReference type="Gene3D" id="3.90.20.20">
    <property type="match status" value="1"/>
</dbReference>
<dbReference type="OrthoDB" id="9812586at2"/>
<evidence type="ECO:0000256" key="12">
    <source>
        <dbReference type="RuleBase" id="RU004478"/>
    </source>
</evidence>
<sequence length="169" mass="18829">MTPENNNEEILEGDFDALRGALEQEKSRAEDNLNNLKRAQADFINYKRRAETEKAEAVGLGKSLAFLSVLPVLDDFSRALGAVPEHAAGEPWLQGMVQIERKFRQILSREGVEAMKTVGERFDPGLHEAVLRCAGEEGIIVEELQAGYTYKDRVLRPAQVKVSCEDIGE</sequence>
<dbReference type="SUPFAM" id="SSF51064">
    <property type="entry name" value="Head domain of nucleotide exchange factor GrpE"/>
    <property type="match status" value="1"/>
</dbReference>
<keyword evidence="15" id="KW-1185">Reference proteome</keyword>
<organism evidence="14 15">
    <name type="scientific">Dehalogenimonas alkenigignens</name>
    <dbReference type="NCBI Taxonomy" id="1217799"/>
    <lineage>
        <taxon>Bacteria</taxon>
        <taxon>Bacillati</taxon>
        <taxon>Chloroflexota</taxon>
        <taxon>Dehalococcoidia</taxon>
        <taxon>Dehalococcoidales</taxon>
        <taxon>Dehalococcoidaceae</taxon>
        <taxon>Dehalogenimonas</taxon>
    </lineage>
</organism>
<reference evidence="14 15" key="1">
    <citation type="submission" date="2015-06" db="EMBL/GenBank/DDBJ databases">
        <title>Genome sequence of the organohalide-respiring Dehalogenimonas alkenigignens type strain (IP3-3T).</title>
        <authorList>
            <person name="Key T.A."/>
            <person name="Richmond D.P."/>
            <person name="Bowman K.S."/>
            <person name="Cho Y.-J."/>
            <person name="Chun J."/>
            <person name="da Costa M.S."/>
            <person name="Rainey F.A."/>
            <person name="Moe W.M."/>
        </authorList>
    </citation>
    <scope>NUCLEOTIDE SEQUENCE [LARGE SCALE GENOMIC DNA]</scope>
    <source>
        <strain evidence="14 15">IP3-3</strain>
    </source>
</reference>
<evidence type="ECO:0000256" key="6">
    <source>
        <dbReference type="ARBA" id="ARBA00023186"/>
    </source>
</evidence>
<dbReference type="InterPro" id="IPR000740">
    <property type="entry name" value="GrpE"/>
</dbReference>
<dbReference type="GO" id="GO:0051082">
    <property type="term" value="F:unfolded protein binding"/>
    <property type="evidence" value="ECO:0007669"/>
    <property type="project" value="TreeGrafter"/>
</dbReference>
<comment type="caution">
    <text evidence="14">The sequence shown here is derived from an EMBL/GenBank/DDBJ whole genome shotgun (WGS) entry which is preliminary data.</text>
</comment>
<dbReference type="GO" id="GO:0005737">
    <property type="term" value="C:cytoplasm"/>
    <property type="evidence" value="ECO:0007669"/>
    <property type="project" value="UniProtKB-SubCell"/>
</dbReference>
<comment type="subunit">
    <text evidence="3 10">Homodimer.</text>
</comment>
<dbReference type="GO" id="GO:0042803">
    <property type="term" value="F:protein homodimerization activity"/>
    <property type="evidence" value="ECO:0007669"/>
    <property type="project" value="InterPro"/>
</dbReference>
<evidence type="ECO:0000256" key="11">
    <source>
        <dbReference type="RuleBase" id="RU000639"/>
    </source>
</evidence>
<evidence type="ECO:0000256" key="9">
    <source>
        <dbReference type="ARBA" id="ARBA00076414"/>
    </source>
</evidence>
<protein>
    <recommendedName>
        <fullName evidence="8 10">Protein GrpE</fullName>
    </recommendedName>
    <alternativeName>
        <fullName evidence="9 10">HSP-70 cofactor</fullName>
    </alternativeName>
</protein>
<evidence type="ECO:0000256" key="2">
    <source>
        <dbReference type="ARBA" id="ARBA00009054"/>
    </source>
</evidence>
<dbReference type="RefSeq" id="WP_058438844.1">
    <property type="nucleotide sequence ID" value="NZ_KQ758903.1"/>
</dbReference>
<evidence type="ECO:0000313" key="14">
    <source>
        <dbReference type="EMBL" id="KTB47922.1"/>
    </source>
</evidence>
<dbReference type="GO" id="GO:0051087">
    <property type="term" value="F:protein-folding chaperone binding"/>
    <property type="evidence" value="ECO:0007669"/>
    <property type="project" value="InterPro"/>
</dbReference>
<accession>A0A0W0GH92</accession>
<dbReference type="PRINTS" id="PR00773">
    <property type="entry name" value="GRPEPROTEIN"/>
</dbReference>
<dbReference type="CDD" id="cd00446">
    <property type="entry name" value="GrpE"/>
    <property type="match status" value="1"/>
</dbReference>
<feature type="coiled-coil region" evidence="13">
    <location>
        <begin position="19"/>
        <end position="56"/>
    </location>
</feature>
<evidence type="ECO:0000256" key="1">
    <source>
        <dbReference type="ARBA" id="ARBA00004496"/>
    </source>
</evidence>
<evidence type="ECO:0000256" key="8">
    <source>
        <dbReference type="ARBA" id="ARBA00072274"/>
    </source>
</evidence>
<dbReference type="PROSITE" id="PS01071">
    <property type="entry name" value="GRPE"/>
    <property type="match status" value="1"/>
</dbReference>
<dbReference type="FunFam" id="2.30.22.10:FF:000001">
    <property type="entry name" value="Protein GrpE"/>
    <property type="match status" value="1"/>
</dbReference>
<dbReference type="SUPFAM" id="SSF58014">
    <property type="entry name" value="Coiled-coil domain of nucleotide exchange factor GrpE"/>
    <property type="match status" value="1"/>
</dbReference>
<dbReference type="InterPro" id="IPR009012">
    <property type="entry name" value="GrpE_head"/>
</dbReference>
<comment type="similarity">
    <text evidence="2 10 12">Belongs to the GrpE family.</text>
</comment>
<name>A0A0W0GH92_9CHLR</name>
<keyword evidence="13" id="KW-0175">Coiled coil</keyword>
<evidence type="ECO:0000256" key="5">
    <source>
        <dbReference type="ARBA" id="ARBA00023016"/>
    </source>
</evidence>
<evidence type="ECO:0000256" key="7">
    <source>
        <dbReference type="ARBA" id="ARBA00053401"/>
    </source>
</evidence>
<dbReference type="Pfam" id="PF01025">
    <property type="entry name" value="GrpE"/>
    <property type="match status" value="1"/>
</dbReference>
<evidence type="ECO:0000256" key="3">
    <source>
        <dbReference type="ARBA" id="ARBA00011738"/>
    </source>
</evidence>
<proteinExistence type="inferred from homology"/>
<keyword evidence="6 10" id="KW-0143">Chaperone</keyword>